<name>A0A2V2NE86_9EURY</name>
<dbReference type="EMBL" id="QGMZ01000006">
    <property type="protein sequence ID" value="PWR75896.1"/>
    <property type="molecule type" value="Genomic_DNA"/>
</dbReference>
<dbReference type="AlphaFoldDB" id="A0A2V2NE86"/>
<protein>
    <submittedName>
        <fullName evidence="1">Uncharacterized protein</fullName>
    </submittedName>
</protein>
<dbReference type="RefSeq" id="WP_109939473.1">
    <property type="nucleotide sequence ID" value="NZ_CP176366.1"/>
</dbReference>
<dbReference type="OrthoDB" id="376046at2157"/>
<dbReference type="GeneID" id="97611515"/>
<proteinExistence type="predicted"/>
<sequence length="97" mass="11171">MKTELSDEVLFAACSLTIQPHSVISRRMIEDEIQKRPYLYPYLSSATSLSRRRVIGSVMNCHFSAWGSSLKNPCLITAWTIRFEYPAVFREIEHVSC</sequence>
<keyword evidence="2" id="KW-1185">Reference proteome</keyword>
<organism evidence="1 2">
    <name type="scientific">Methanospirillum stamsii</name>
    <dbReference type="NCBI Taxonomy" id="1277351"/>
    <lineage>
        <taxon>Archaea</taxon>
        <taxon>Methanobacteriati</taxon>
        <taxon>Methanobacteriota</taxon>
        <taxon>Stenosarchaea group</taxon>
        <taxon>Methanomicrobia</taxon>
        <taxon>Methanomicrobiales</taxon>
        <taxon>Methanospirillaceae</taxon>
        <taxon>Methanospirillum</taxon>
    </lineage>
</organism>
<comment type="caution">
    <text evidence="1">The sequence shown here is derived from an EMBL/GenBank/DDBJ whole genome shotgun (WGS) entry which is preliminary data.</text>
</comment>
<evidence type="ECO:0000313" key="1">
    <source>
        <dbReference type="EMBL" id="PWR75896.1"/>
    </source>
</evidence>
<dbReference type="Proteomes" id="UP000245934">
    <property type="component" value="Unassembled WGS sequence"/>
</dbReference>
<gene>
    <name evidence="1" type="ORF">DLD82_02195</name>
</gene>
<accession>A0A2V2NE86</accession>
<reference evidence="1 2" key="1">
    <citation type="submission" date="2018-05" db="EMBL/GenBank/DDBJ databases">
        <title>Draft genome of Methanospirillum stamsii Pt1.</title>
        <authorList>
            <person name="Dueholm M.S."/>
            <person name="Nielsen P.H."/>
            <person name="Bakmann L.F."/>
            <person name="Otzen D.E."/>
        </authorList>
    </citation>
    <scope>NUCLEOTIDE SEQUENCE [LARGE SCALE GENOMIC DNA]</scope>
    <source>
        <strain evidence="1 2">Pt1</strain>
    </source>
</reference>
<evidence type="ECO:0000313" key="2">
    <source>
        <dbReference type="Proteomes" id="UP000245934"/>
    </source>
</evidence>